<reference evidence="1 2" key="1">
    <citation type="submission" date="2020-06" db="EMBL/GenBank/DDBJ databases">
        <title>Interaction of electrochemicaly active bacteria, Geobacter bremensis R4 on different carbon anode.</title>
        <authorList>
            <person name="Meng L."/>
            <person name="Yoshida N."/>
        </authorList>
    </citation>
    <scope>NUCLEOTIDE SEQUENCE [LARGE SCALE GENOMIC DNA]</scope>
    <source>
        <strain evidence="1 2">R4</strain>
    </source>
</reference>
<dbReference type="EMBL" id="AP023213">
    <property type="protein sequence ID" value="BCG47930.1"/>
    <property type="molecule type" value="Genomic_DNA"/>
</dbReference>
<keyword evidence="2" id="KW-1185">Reference proteome</keyword>
<proteinExistence type="predicted"/>
<organism evidence="1 2">
    <name type="scientific">Citrifermentans bremense</name>
    <dbReference type="NCBI Taxonomy" id="60035"/>
    <lineage>
        <taxon>Bacteria</taxon>
        <taxon>Pseudomonadati</taxon>
        <taxon>Thermodesulfobacteriota</taxon>
        <taxon>Desulfuromonadia</taxon>
        <taxon>Geobacterales</taxon>
        <taxon>Geobacteraceae</taxon>
        <taxon>Citrifermentans</taxon>
    </lineage>
</organism>
<sequence length="82" mass="9682">MGCGTRTFNLHFYHANYPEGVRDKVYKLQTIERTKRFLLARSLDHQPVRILLIFDISAEWLKAHYPGLRLDGPLEAWLDRNV</sequence>
<dbReference type="AlphaFoldDB" id="A0A6S6M2U2"/>
<protein>
    <submittedName>
        <fullName evidence="1">Uncharacterized protein</fullName>
    </submittedName>
</protein>
<name>A0A6S6M2U2_9BACT</name>
<dbReference type="Proteomes" id="UP000515472">
    <property type="component" value="Chromosome"/>
</dbReference>
<gene>
    <name evidence="1" type="ORF">GEOBRER4_n2783</name>
</gene>
<evidence type="ECO:0000313" key="2">
    <source>
        <dbReference type="Proteomes" id="UP000515472"/>
    </source>
</evidence>
<dbReference type="KEGG" id="gbn:GEOBRER4_26800"/>
<evidence type="ECO:0000313" key="1">
    <source>
        <dbReference type="EMBL" id="BCG47930.1"/>
    </source>
</evidence>
<accession>A0A6S6M2U2</accession>